<accession>A0ABQ9WUZ6</accession>
<organism evidence="1 2">
    <name type="scientific">Blattamonas nauphoetae</name>
    <dbReference type="NCBI Taxonomy" id="2049346"/>
    <lineage>
        <taxon>Eukaryota</taxon>
        <taxon>Metamonada</taxon>
        <taxon>Preaxostyla</taxon>
        <taxon>Oxymonadida</taxon>
        <taxon>Blattamonas</taxon>
    </lineage>
</organism>
<evidence type="ECO:0000313" key="2">
    <source>
        <dbReference type="Proteomes" id="UP001281761"/>
    </source>
</evidence>
<name>A0ABQ9WUZ6_9EUKA</name>
<protein>
    <submittedName>
        <fullName evidence="1">Uncharacterized protein</fullName>
    </submittedName>
</protein>
<keyword evidence="2" id="KW-1185">Reference proteome</keyword>
<evidence type="ECO:0000313" key="1">
    <source>
        <dbReference type="EMBL" id="KAK2943319.1"/>
    </source>
</evidence>
<sequence length="149" mass="16221">MVSSANAMVSVSAFSIVLFEDIKRRCTCVARPRRAAEDGSVADEQWIVCVALAVSCGGERRRDGHRCHRVLSTPDCGVDPSLLPSLSQIGLKILMSHLVTEARRHARDNSEASTRSLLVCLLAGCSSNWSIALHPDCRLALSMFPTLTR</sequence>
<comment type="caution">
    <text evidence="1">The sequence shown here is derived from an EMBL/GenBank/DDBJ whole genome shotgun (WGS) entry which is preliminary data.</text>
</comment>
<proteinExistence type="predicted"/>
<reference evidence="1 2" key="1">
    <citation type="journal article" date="2022" name="bioRxiv">
        <title>Genomics of Preaxostyla Flagellates Illuminates Evolutionary Transitions and the Path Towards Mitochondrial Loss.</title>
        <authorList>
            <person name="Novak L.V.F."/>
            <person name="Treitli S.C."/>
            <person name="Pyrih J."/>
            <person name="Halakuc P."/>
            <person name="Pipaliya S.V."/>
            <person name="Vacek V."/>
            <person name="Brzon O."/>
            <person name="Soukal P."/>
            <person name="Eme L."/>
            <person name="Dacks J.B."/>
            <person name="Karnkowska A."/>
            <person name="Elias M."/>
            <person name="Hampl V."/>
        </authorList>
    </citation>
    <scope>NUCLEOTIDE SEQUENCE [LARGE SCALE GENOMIC DNA]</scope>
    <source>
        <strain evidence="1">NAU3</strain>
        <tissue evidence="1">Gut</tissue>
    </source>
</reference>
<gene>
    <name evidence="1" type="ORF">BLNAU_21744</name>
</gene>
<dbReference type="EMBL" id="JARBJD010000352">
    <property type="protein sequence ID" value="KAK2943319.1"/>
    <property type="molecule type" value="Genomic_DNA"/>
</dbReference>
<dbReference type="Proteomes" id="UP001281761">
    <property type="component" value="Unassembled WGS sequence"/>
</dbReference>